<evidence type="ECO:0000256" key="1">
    <source>
        <dbReference type="ARBA" id="ARBA00004123"/>
    </source>
</evidence>
<accession>A0A9P4Y9H6</accession>
<feature type="non-terminal residue" evidence="7">
    <location>
        <position position="516"/>
    </location>
</feature>
<dbReference type="OrthoDB" id="1600564at2759"/>
<dbReference type="PANTHER" id="PTHR31845:SF32">
    <property type="entry name" value="MISCELLANEOUS ZN(II)2CYS6 TRANSCRIPTION FACTOR (EUROFUNG)-RELATED"/>
    <property type="match status" value="1"/>
</dbReference>
<evidence type="ECO:0000313" key="8">
    <source>
        <dbReference type="Proteomes" id="UP000803844"/>
    </source>
</evidence>
<feature type="compositionally biased region" description="Basic and acidic residues" evidence="6">
    <location>
        <begin position="77"/>
        <end position="93"/>
    </location>
</feature>
<dbReference type="PANTHER" id="PTHR31845">
    <property type="entry name" value="FINGER DOMAIN PROTEIN, PUTATIVE-RELATED"/>
    <property type="match status" value="1"/>
</dbReference>
<evidence type="ECO:0000256" key="4">
    <source>
        <dbReference type="ARBA" id="ARBA00023163"/>
    </source>
</evidence>
<dbReference type="AlphaFoldDB" id="A0A9P4Y9H6"/>
<evidence type="ECO:0000256" key="3">
    <source>
        <dbReference type="ARBA" id="ARBA00023125"/>
    </source>
</evidence>
<dbReference type="RefSeq" id="XP_040779845.1">
    <property type="nucleotide sequence ID" value="XM_040916061.1"/>
</dbReference>
<evidence type="ECO:0000313" key="7">
    <source>
        <dbReference type="EMBL" id="KAF3768884.1"/>
    </source>
</evidence>
<comment type="caution">
    <text evidence="7">The sequence shown here is derived from an EMBL/GenBank/DDBJ whole genome shotgun (WGS) entry which is preliminary data.</text>
</comment>
<evidence type="ECO:0008006" key="9">
    <source>
        <dbReference type="Google" id="ProtNLM"/>
    </source>
</evidence>
<dbReference type="Gene3D" id="4.10.240.10">
    <property type="entry name" value="Zn(2)-C6 fungal-type DNA-binding domain"/>
    <property type="match status" value="1"/>
</dbReference>
<dbReference type="GeneID" id="63833190"/>
<dbReference type="GO" id="GO:0008270">
    <property type="term" value="F:zinc ion binding"/>
    <property type="evidence" value="ECO:0007669"/>
    <property type="project" value="InterPro"/>
</dbReference>
<keyword evidence="4" id="KW-0804">Transcription</keyword>
<feature type="compositionally biased region" description="Low complexity" evidence="6">
    <location>
        <begin position="94"/>
        <end position="105"/>
    </location>
</feature>
<dbReference type="GO" id="GO:0005634">
    <property type="term" value="C:nucleus"/>
    <property type="evidence" value="ECO:0007669"/>
    <property type="project" value="UniProtKB-SubCell"/>
</dbReference>
<evidence type="ECO:0000256" key="6">
    <source>
        <dbReference type="SAM" id="MobiDB-lite"/>
    </source>
</evidence>
<protein>
    <recommendedName>
        <fullName evidence="9">Zn(2)-C6 fungal-type domain-containing protein</fullName>
    </recommendedName>
</protein>
<dbReference type="Proteomes" id="UP000803844">
    <property type="component" value="Unassembled WGS sequence"/>
</dbReference>
<evidence type="ECO:0000256" key="5">
    <source>
        <dbReference type="ARBA" id="ARBA00023242"/>
    </source>
</evidence>
<evidence type="ECO:0000256" key="2">
    <source>
        <dbReference type="ARBA" id="ARBA00023015"/>
    </source>
</evidence>
<name>A0A9P4Y9H6_CRYP1</name>
<gene>
    <name evidence="7" type="ORF">M406DRAFT_237415</name>
</gene>
<sequence length="516" mass="58169">GKACTNCARVKCKCILRADGNDCERCHRLGKVCKLSAPMKQRGPKRGAASRSARLEEKLDDLVALLRAGNLPMAPTQRDHAVRTSVNSDDRVDSPSISLVSTPSSTDDHEDYSEDDASPSQADESLARFRDEMITFTPFIYIDPGIRAVNVRRTYPFLWLNIMGVTSKAVKTRNSLSLRIRRIIIEKVVAGGERSLDLLFGLLTFVNWLVRVHLFPMDKQFASLASQLAVSLIWDMGLQMPPPEHLAHFSLDVNTQSSRRERTMEEKRAVLGAFIITSVLSQTFKSADGFRWSPYLDEYLDHLTKYSTVPQDAVLVRQVKMQLIVTQCRYSSWKIRNLEIPTGWVQSLQLQLDEIADPANQTKLSATTQIGLYHYTTLTIREWVMAKSPSPSHEPDLGRYEMCQRCVHSVKAWLDIFFAMPLHMYASVPYSTYSQLCYVVRFLHHMTTTRDASWSPAAAQEALDPLDTLDRVIHTFETVAAAFATECPGNVEDQGLSLSIKKFKALKASWEAELAS</sequence>
<keyword evidence="3" id="KW-0238">DNA-binding</keyword>
<dbReference type="InterPro" id="IPR036864">
    <property type="entry name" value="Zn2-C6_fun-type_DNA-bd_sf"/>
</dbReference>
<feature type="compositionally biased region" description="Acidic residues" evidence="6">
    <location>
        <begin position="108"/>
        <end position="117"/>
    </location>
</feature>
<reference evidence="7" key="1">
    <citation type="journal article" date="2020" name="Phytopathology">
        <title>Genome sequence of the chestnut blight fungus Cryphonectria parasitica EP155: A fundamental resource for an archetypical invasive plant pathogen.</title>
        <authorList>
            <person name="Crouch J.A."/>
            <person name="Dawe A."/>
            <person name="Aerts A."/>
            <person name="Barry K."/>
            <person name="Churchill A.C.L."/>
            <person name="Grimwood J."/>
            <person name="Hillman B."/>
            <person name="Milgroom M.G."/>
            <person name="Pangilinan J."/>
            <person name="Smith M."/>
            <person name="Salamov A."/>
            <person name="Schmutz J."/>
            <person name="Yadav J."/>
            <person name="Grigoriev I.V."/>
            <person name="Nuss D."/>
        </authorList>
    </citation>
    <scope>NUCLEOTIDE SEQUENCE</scope>
    <source>
        <strain evidence="7">EP155</strain>
    </source>
</reference>
<feature type="non-terminal residue" evidence="7">
    <location>
        <position position="1"/>
    </location>
</feature>
<comment type="subcellular location">
    <subcellularLocation>
        <location evidence="1">Nucleus</location>
    </subcellularLocation>
</comment>
<keyword evidence="8" id="KW-1185">Reference proteome</keyword>
<dbReference type="EMBL" id="MU032345">
    <property type="protein sequence ID" value="KAF3768884.1"/>
    <property type="molecule type" value="Genomic_DNA"/>
</dbReference>
<organism evidence="7 8">
    <name type="scientific">Cryphonectria parasitica (strain ATCC 38755 / EP155)</name>
    <dbReference type="NCBI Taxonomy" id="660469"/>
    <lineage>
        <taxon>Eukaryota</taxon>
        <taxon>Fungi</taxon>
        <taxon>Dikarya</taxon>
        <taxon>Ascomycota</taxon>
        <taxon>Pezizomycotina</taxon>
        <taxon>Sordariomycetes</taxon>
        <taxon>Sordariomycetidae</taxon>
        <taxon>Diaporthales</taxon>
        <taxon>Cryphonectriaceae</taxon>
        <taxon>Cryphonectria-Endothia species complex</taxon>
        <taxon>Cryphonectria</taxon>
    </lineage>
</organism>
<dbReference type="GO" id="GO:0000976">
    <property type="term" value="F:transcription cis-regulatory region binding"/>
    <property type="evidence" value="ECO:0007669"/>
    <property type="project" value="TreeGrafter"/>
</dbReference>
<dbReference type="GO" id="GO:0000981">
    <property type="term" value="F:DNA-binding transcription factor activity, RNA polymerase II-specific"/>
    <property type="evidence" value="ECO:0007669"/>
    <property type="project" value="InterPro"/>
</dbReference>
<proteinExistence type="predicted"/>
<keyword evidence="2" id="KW-0805">Transcription regulation</keyword>
<feature type="region of interest" description="Disordered" evidence="6">
    <location>
        <begin position="74"/>
        <end position="121"/>
    </location>
</feature>
<keyword evidence="5" id="KW-0539">Nucleus</keyword>
<dbReference type="InterPro" id="IPR051089">
    <property type="entry name" value="prtT"/>
</dbReference>